<dbReference type="Proteomes" id="UP000735302">
    <property type="component" value="Unassembled WGS sequence"/>
</dbReference>
<evidence type="ECO:0000313" key="1">
    <source>
        <dbReference type="EMBL" id="GFN90910.1"/>
    </source>
</evidence>
<evidence type="ECO:0000313" key="2">
    <source>
        <dbReference type="Proteomes" id="UP000735302"/>
    </source>
</evidence>
<proteinExistence type="predicted"/>
<reference evidence="1 2" key="1">
    <citation type="journal article" date="2021" name="Elife">
        <title>Chloroplast acquisition without the gene transfer in kleptoplastic sea slugs, Plakobranchus ocellatus.</title>
        <authorList>
            <person name="Maeda T."/>
            <person name="Takahashi S."/>
            <person name="Yoshida T."/>
            <person name="Shimamura S."/>
            <person name="Takaki Y."/>
            <person name="Nagai Y."/>
            <person name="Toyoda A."/>
            <person name="Suzuki Y."/>
            <person name="Arimoto A."/>
            <person name="Ishii H."/>
            <person name="Satoh N."/>
            <person name="Nishiyama T."/>
            <person name="Hasebe M."/>
            <person name="Maruyama T."/>
            <person name="Minagawa J."/>
            <person name="Obokata J."/>
            <person name="Shigenobu S."/>
        </authorList>
    </citation>
    <scope>NUCLEOTIDE SEQUENCE [LARGE SCALE GENOMIC DNA]</scope>
</reference>
<name>A0AAV3Z8E6_9GAST</name>
<dbReference type="AlphaFoldDB" id="A0AAV3Z8E6"/>
<sequence length="145" mass="16179">MLGLYGARSVSTLHFSVRSAATPQTETFFYSAALRGEFLCHRHEWGMVVAEKLPFPGQDDKEQGTAEGTPLWKPVRYRPITGQDPLNLGTTEALREECFKPSIYMACDTMLLSSHLIVDLLQIDKDSYSVGLCLPCIYDTLSKAD</sequence>
<keyword evidence="2" id="KW-1185">Reference proteome</keyword>
<organism evidence="1 2">
    <name type="scientific">Plakobranchus ocellatus</name>
    <dbReference type="NCBI Taxonomy" id="259542"/>
    <lineage>
        <taxon>Eukaryota</taxon>
        <taxon>Metazoa</taxon>
        <taxon>Spiralia</taxon>
        <taxon>Lophotrochozoa</taxon>
        <taxon>Mollusca</taxon>
        <taxon>Gastropoda</taxon>
        <taxon>Heterobranchia</taxon>
        <taxon>Euthyneura</taxon>
        <taxon>Panpulmonata</taxon>
        <taxon>Sacoglossa</taxon>
        <taxon>Placobranchoidea</taxon>
        <taxon>Plakobranchidae</taxon>
        <taxon>Plakobranchus</taxon>
    </lineage>
</organism>
<gene>
    <name evidence="1" type="ORF">PoB_001741600</name>
</gene>
<comment type="caution">
    <text evidence="1">The sequence shown here is derived from an EMBL/GenBank/DDBJ whole genome shotgun (WGS) entry which is preliminary data.</text>
</comment>
<accession>A0AAV3Z8E6</accession>
<dbReference type="EMBL" id="BLXT01002074">
    <property type="protein sequence ID" value="GFN90910.1"/>
    <property type="molecule type" value="Genomic_DNA"/>
</dbReference>
<protein>
    <submittedName>
        <fullName evidence="1">Uncharacterized protein</fullName>
    </submittedName>
</protein>